<dbReference type="Gene3D" id="3.30.1660.40">
    <property type="entry name" value="FlgT, N-terminal domain"/>
    <property type="match status" value="1"/>
</dbReference>
<keyword evidence="1" id="KW-0808">Transferase</keyword>
<sequence length="403" mass="43161">MKRTVQTISIGVLLLALTLLASAGAWAQEEIHTVTAEGVAVITDGNMASARDGAVNDALRRAVEQAVGTMVSAETVAENYTVLSDRVYSKTAGYVKNYEVLSEMPETQLYRVTVKAEVSKADIQNDLSALGLLMARKNMPRVMIMVAEQNIGQTTYAYWWDRSMTTQTDMTITENTLMEKLSGKGFNVVDHTVADRTVELSSAYKIADLTNDAMQKVGQLYGAEVVIYGKAYAKLRGSVLGTAMQSAMANISLRVVNTDNGAVLATTTANAAAAHPDEMTAGANALKNVTEQAADQIITQIVERWSNEVSGAGLIQVTVTGNVTYSRLVGLKDTIQAQVRGVRAIHQRSFEGQKALLDVEFSGSAQEFADGVSRADFNGFAVTVSGATQNSVTLKVTDSATTF</sequence>
<dbReference type="PROSITE" id="PS50926">
    <property type="entry name" value="TRAM"/>
    <property type="match status" value="1"/>
</dbReference>
<feature type="signal peptide" evidence="2">
    <location>
        <begin position="1"/>
        <end position="27"/>
    </location>
</feature>
<dbReference type="KEGG" id="dol:Dole_1197"/>
<dbReference type="STRING" id="96561.Dole_1197"/>
<dbReference type="RefSeq" id="WP_012174621.1">
    <property type="nucleotide sequence ID" value="NC_009943.1"/>
</dbReference>
<name>A8ZXP5_DESOH</name>
<reference evidence="4 5" key="1">
    <citation type="submission" date="2007-10" db="EMBL/GenBank/DDBJ databases">
        <title>Complete sequence of Desulfococcus oleovorans Hxd3.</title>
        <authorList>
            <consortium name="US DOE Joint Genome Institute"/>
            <person name="Copeland A."/>
            <person name="Lucas S."/>
            <person name="Lapidus A."/>
            <person name="Barry K."/>
            <person name="Glavina del Rio T."/>
            <person name="Dalin E."/>
            <person name="Tice H."/>
            <person name="Pitluck S."/>
            <person name="Kiss H."/>
            <person name="Brettin T."/>
            <person name="Bruce D."/>
            <person name="Detter J.C."/>
            <person name="Han C."/>
            <person name="Schmutz J."/>
            <person name="Larimer F."/>
            <person name="Land M."/>
            <person name="Hauser L."/>
            <person name="Kyrpides N."/>
            <person name="Kim E."/>
            <person name="Wawrik B."/>
            <person name="Richardson P."/>
        </authorList>
    </citation>
    <scope>NUCLEOTIDE SEQUENCE [LARGE SCALE GENOMIC DNA]</scope>
    <source>
        <strain evidence="5">DSM 6200 / JCM 39069 / Hxd3</strain>
    </source>
</reference>
<dbReference type="InterPro" id="IPR032370">
    <property type="entry name" value="FlgT_N"/>
</dbReference>
<proteinExistence type="predicted"/>
<protein>
    <recommendedName>
        <fullName evidence="3">TRAM domain-containing protein</fullName>
    </recommendedName>
</protein>
<gene>
    <name evidence="4" type="ordered locus">Dole_1197</name>
</gene>
<dbReference type="Pfam" id="PF16548">
    <property type="entry name" value="FlgT_N"/>
    <property type="match status" value="1"/>
</dbReference>
<dbReference type="OrthoDB" id="5411902at2"/>
<dbReference type="InterPro" id="IPR002792">
    <property type="entry name" value="TRAM_dom"/>
</dbReference>
<keyword evidence="5" id="KW-1185">Reference proteome</keyword>
<feature type="domain" description="TRAM" evidence="3">
    <location>
        <begin position="348"/>
        <end position="403"/>
    </location>
</feature>
<accession>A8ZXP5</accession>
<feature type="chain" id="PRO_5002734936" description="TRAM domain-containing protein" evidence="2">
    <location>
        <begin position="28"/>
        <end position="403"/>
    </location>
</feature>
<evidence type="ECO:0000256" key="1">
    <source>
        <dbReference type="ARBA" id="ARBA00022679"/>
    </source>
</evidence>
<dbReference type="Proteomes" id="UP000008561">
    <property type="component" value="Chromosome"/>
</dbReference>
<evidence type="ECO:0000259" key="3">
    <source>
        <dbReference type="PROSITE" id="PS50926"/>
    </source>
</evidence>
<dbReference type="eggNOG" id="ENOG502ZAWI">
    <property type="taxonomic scope" value="Bacteria"/>
</dbReference>
<dbReference type="HOGENOM" id="CLU_670265_0_0_7"/>
<evidence type="ECO:0000313" key="4">
    <source>
        <dbReference type="EMBL" id="ABW67003.1"/>
    </source>
</evidence>
<dbReference type="InterPro" id="IPR038180">
    <property type="entry name" value="FlgT_N_sf"/>
</dbReference>
<evidence type="ECO:0000256" key="2">
    <source>
        <dbReference type="SAM" id="SignalP"/>
    </source>
</evidence>
<evidence type="ECO:0000313" key="5">
    <source>
        <dbReference type="Proteomes" id="UP000008561"/>
    </source>
</evidence>
<organism evidence="4 5">
    <name type="scientific">Desulfosudis oleivorans (strain DSM 6200 / JCM 39069 / Hxd3)</name>
    <name type="common">Desulfococcus oleovorans</name>
    <dbReference type="NCBI Taxonomy" id="96561"/>
    <lineage>
        <taxon>Bacteria</taxon>
        <taxon>Pseudomonadati</taxon>
        <taxon>Thermodesulfobacteriota</taxon>
        <taxon>Desulfobacteria</taxon>
        <taxon>Desulfobacterales</taxon>
        <taxon>Desulfosudaceae</taxon>
        <taxon>Desulfosudis</taxon>
    </lineage>
</organism>
<dbReference type="GO" id="GO:0016740">
    <property type="term" value="F:transferase activity"/>
    <property type="evidence" value="ECO:0007669"/>
    <property type="project" value="UniProtKB-KW"/>
</dbReference>
<keyword evidence="2" id="KW-0732">Signal</keyword>
<dbReference type="Gene3D" id="3.40.50.10610">
    <property type="entry name" value="ABC-type transport auxiliary lipoprotein component"/>
    <property type="match status" value="1"/>
</dbReference>
<dbReference type="EMBL" id="CP000859">
    <property type="protein sequence ID" value="ABW67003.1"/>
    <property type="molecule type" value="Genomic_DNA"/>
</dbReference>
<dbReference type="AlphaFoldDB" id="A8ZXP5"/>